<comment type="subcellular location">
    <subcellularLocation>
        <location evidence="1">Mitochondrion inner membrane</location>
        <topology evidence="1">Multi-pass membrane protein</topology>
    </subcellularLocation>
</comment>
<keyword evidence="11" id="KW-1278">Translocase</keyword>
<evidence type="ECO:0000259" key="22">
    <source>
        <dbReference type="PROSITE" id="PS50893"/>
    </source>
</evidence>
<evidence type="ECO:0000256" key="14">
    <source>
        <dbReference type="ARBA" id="ARBA00023128"/>
    </source>
</evidence>
<evidence type="ECO:0000256" key="13">
    <source>
        <dbReference type="ARBA" id="ARBA00022990"/>
    </source>
</evidence>
<evidence type="ECO:0000256" key="4">
    <source>
        <dbReference type="ARBA" id="ARBA00022692"/>
    </source>
</evidence>
<dbReference type="PROSITE" id="PS00211">
    <property type="entry name" value="ABC_TRANSPORTER_1"/>
    <property type="match status" value="1"/>
</dbReference>
<keyword evidence="13" id="KW-0007">Acetylation</keyword>
<dbReference type="SMART" id="SM00382">
    <property type="entry name" value="AAA"/>
    <property type="match status" value="1"/>
</dbReference>
<dbReference type="InParanoid" id="B3S0I3"/>
<comment type="function">
    <text evidence="17">ATP-dependent transporter located in the mitochondrial inner membrane that catalyzes the export of biliverdin from the mitochondrial matrix, and plays a crucial role in hemoglobin synthesis and antioxidative stress. Participates in the early step of the heme biosynthetic process during insertion of iron into protoporphyrin IX (PPIX). Involved in the stabilization of the iron transporter mitoferrin-1/SLC25A37. In addition may be involved in mitochondrial unfolded protein response (UPRmt) signaling pathway, although ABCB10 probably does not participate in peptide export from mitochondria.</text>
</comment>
<keyword evidence="25" id="KW-1185">Reference proteome</keyword>
<dbReference type="InterPro" id="IPR003439">
    <property type="entry name" value="ABC_transporter-like_ATP-bd"/>
</dbReference>
<dbReference type="GO" id="GO:0005524">
    <property type="term" value="F:ATP binding"/>
    <property type="evidence" value="ECO:0007669"/>
    <property type="project" value="UniProtKB-KW"/>
</dbReference>
<keyword evidence="10" id="KW-0809">Transit peptide</keyword>
<keyword evidence="14" id="KW-0496">Mitochondrion</keyword>
<feature type="domain" description="ABC transmembrane type-1" evidence="23">
    <location>
        <begin position="1"/>
        <end position="274"/>
    </location>
</feature>
<accession>B3S0I3</accession>
<dbReference type="GeneID" id="6754752"/>
<dbReference type="HOGENOM" id="CLU_000604_84_3_1"/>
<dbReference type="FunFam" id="1.20.1560.10:FF:000048">
    <property type="entry name" value="ATP-binding cassette sub-family B member 10, mitochondrial"/>
    <property type="match status" value="1"/>
</dbReference>
<evidence type="ECO:0000256" key="1">
    <source>
        <dbReference type="ARBA" id="ARBA00004448"/>
    </source>
</evidence>
<dbReference type="Gene3D" id="3.40.50.300">
    <property type="entry name" value="P-loop containing nucleotide triphosphate hydrolases"/>
    <property type="match status" value="1"/>
</dbReference>
<evidence type="ECO:0000313" key="25">
    <source>
        <dbReference type="Proteomes" id="UP000009022"/>
    </source>
</evidence>
<dbReference type="GO" id="GO:0042626">
    <property type="term" value="F:ATPase-coupled transmembrane transporter activity"/>
    <property type="evidence" value="ECO:0000318"/>
    <property type="project" value="GO_Central"/>
</dbReference>
<dbReference type="OMA" id="MYTGHTL"/>
<dbReference type="PANTHER" id="PTHR43394:SF1">
    <property type="entry name" value="ATP-BINDING CASSETTE SUB-FAMILY B MEMBER 10, MITOCHONDRIAL"/>
    <property type="match status" value="1"/>
</dbReference>
<sequence>MSVPYFMGDIIDVISSESARSGPMMDKLTQTCYILSGIFLIGSLANFGRVYLIQSAGQRIVRNIRQSLFGSVVKQEIAFFDKTRTGELINRMSTDTSVVGLSITNNLSDGLRALMQVSIGASMMIYVSPYLATVGIGMVAPLSIVLILYGRYLKTLSEKTQNALAASTEIAEEKISNFTTVRAFANEMKELTRYGEKIDKVLHLGNKQAFVNGTFFGFTGFSGNLLLLAVLWNGGMMMSQAQLTVGQLTSFLLYSGYVGIAIAGMSSFYSELMRGVGASTRLWQIIDRKPKIPIDAGIIPDISILNGDIDFKNIGFSYPSRSNDVIFKNLTLNVPAGSITAVVGASGSGKSTLSSLLLRFYDPDIGQVLINGEDIRSINPGWIRSNVGLVSQNPILFSTTIYENIAYGTQDAKSITAEEIIYAAKQANAMQFIDRFPDGLQTVVGERGQSLSGGQRQRIAIARALIKNPQILILDEATSALDAESEYLVQDALQRLMVNRTVITIAHRLSTIKHADQIVVLNEGKIVERGNYNDLMQLENGVFKKLIEKQSILIEN</sequence>
<protein>
    <recommendedName>
        <fullName evidence="18">ATP-binding cassette sub-family B member 10, mitochondrial</fullName>
    </recommendedName>
    <alternativeName>
        <fullName evidence="19">ABC-mitochondrial erythroid protein</fullName>
    </alternativeName>
    <alternativeName>
        <fullName evidence="20">ATP-binding cassette transporter 10</fullName>
    </alternativeName>
</protein>
<keyword evidence="4 21" id="KW-0812">Transmembrane</keyword>
<keyword evidence="15 21" id="KW-0472">Membrane</keyword>
<dbReference type="CDD" id="cd18573">
    <property type="entry name" value="ABC_6TM_ABCB10_like"/>
    <property type="match status" value="1"/>
</dbReference>
<evidence type="ECO:0000256" key="17">
    <source>
        <dbReference type="ARBA" id="ARBA00055589"/>
    </source>
</evidence>
<evidence type="ECO:0000256" key="8">
    <source>
        <dbReference type="ARBA" id="ARBA00022840"/>
    </source>
</evidence>
<evidence type="ECO:0000256" key="10">
    <source>
        <dbReference type="ARBA" id="ARBA00022946"/>
    </source>
</evidence>
<dbReference type="InterPro" id="IPR036640">
    <property type="entry name" value="ABC1_TM_sf"/>
</dbReference>
<evidence type="ECO:0000256" key="19">
    <source>
        <dbReference type="ARBA" id="ARBA00075187"/>
    </source>
</evidence>
<evidence type="ECO:0000256" key="18">
    <source>
        <dbReference type="ARBA" id="ARBA00072683"/>
    </source>
</evidence>
<evidence type="ECO:0000256" key="16">
    <source>
        <dbReference type="ARBA" id="ARBA00052250"/>
    </source>
</evidence>
<evidence type="ECO:0000256" key="20">
    <source>
        <dbReference type="ARBA" id="ARBA00083334"/>
    </source>
</evidence>
<dbReference type="PANTHER" id="PTHR43394">
    <property type="entry name" value="ATP-DEPENDENT PERMEASE MDL1, MITOCHONDRIAL"/>
    <property type="match status" value="1"/>
</dbReference>
<dbReference type="GO" id="GO:0016887">
    <property type="term" value="F:ATP hydrolysis activity"/>
    <property type="evidence" value="ECO:0007669"/>
    <property type="project" value="InterPro"/>
</dbReference>
<keyword evidence="9" id="KW-0460">Magnesium</keyword>
<feature type="domain" description="ABC transporter" evidence="22">
    <location>
        <begin position="309"/>
        <end position="548"/>
    </location>
</feature>
<name>B3S0I3_TRIAD</name>
<dbReference type="GO" id="GO:0140359">
    <property type="term" value="F:ABC-type transporter activity"/>
    <property type="evidence" value="ECO:0007669"/>
    <property type="project" value="InterPro"/>
</dbReference>
<dbReference type="InterPro" id="IPR039421">
    <property type="entry name" value="Type_1_exporter"/>
</dbReference>
<keyword evidence="3" id="KW-0813">Transport</keyword>
<dbReference type="PhylomeDB" id="B3S0I3"/>
<evidence type="ECO:0000256" key="6">
    <source>
        <dbReference type="ARBA" id="ARBA00022741"/>
    </source>
</evidence>
<dbReference type="Pfam" id="PF00005">
    <property type="entry name" value="ABC_tran"/>
    <property type="match status" value="1"/>
</dbReference>
<dbReference type="KEGG" id="tad:TRIADDRAFT_57058"/>
<dbReference type="CTD" id="6754752"/>
<evidence type="ECO:0000313" key="24">
    <source>
        <dbReference type="EMBL" id="EDV24013.1"/>
    </source>
</evidence>
<dbReference type="FunFam" id="3.40.50.300:FF:000403">
    <property type="entry name" value="ATP-binding cassette sub-family B member 8, mitochondrial"/>
    <property type="match status" value="1"/>
</dbReference>
<proteinExistence type="inferred from homology"/>
<dbReference type="GO" id="GO:0005743">
    <property type="term" value="C:mitochondrial inner membrane"/>
    <property type="evidence" value="ECO:0007669"/>
    <property type="project" value="UniProtKB-SubCell"/>
</dbReference>
<dbReference type="GO" id="GO:0046872">
    <property type="term" value="F:metal ion binding"/>
    <property type="evidence" value="ECO:0007669"/>
    <property type="project" value="UniProtKB-KW"/>
</dbReference>
<evidence type="ECO:0000256" key="11">
    <source>
        <dbReference type="ARBA" id="ARBA00022967"/>
    </source>
</evidence>
<dbReference type="InterPro" id="IPR003593">
    <property type="entry name" value="AAA+_ATPase"/>
</dbReference>
<feature type="transmembrane region" description="Helical" evidence="21">
    <location>
        <begin position="33"/>
        <end position="52"/>
    </location>
</feature>
<evidence type="ECO:0000256" key="21">
    <source>
        <dbReference type="SAM" id="Phobius"/>
    </source>
</evidence>
<dbReference type="EMBL" id="DS985246">
    <property type="protein sequence ID" value="EDV24013.1"/>
    <property type="molecule type" value="Genomic_DNA"/>
</dbReference>
<keyword evidence="12 21" id="KW-1133">Transmembrane helix</keyword>
<dbReference type="Pfam" id="PF00664">
    <property type="entry name" value="ABC_membrane"/>
    <property type="match status" value="1"/>
</dbReference>
<dbReference type="RefSeq" id="XP_002113539.1">
    <property type="nucleotide sequence ID" value="XM_002113503.1"/>
</dbReference>
<dbReference type="GO" id="GO:0055085">
    <property type="term" value="P:transmembrane transport"/>
    <property type="evidence" value="ECO:0000318"/>
    <property type="project" value="GO_Central"/>
</dbReference>
<dbReference type="FunCoup" id="B3S0I3">
    <property type="interactions" value="1208"/>
</dbReference>
<evidence type="ECO:0000256" key="2">
    <source>
        <dbReference type="ARBA" id="ARBA00005580"/>
    </source>
</evidence>
<dbReference type="AlphaFoldDB" id="B3S0I3"/>
<dbReference type="PROSITE" id="PS50929">
    <property type="entry name" value="ABC_TM1F"/>
    <property type="match status" value="1"/>
</dbReference>
<dbReference type="SUPFAM" id="SSF90123">
    <property type="entry name" value="ABC transporter transmembrane region"/>
    <property type="match status" value="1"/>
</dbReference>
<comment type="catalytic activity">
    <reaction evidence="16">
        <text>biliverdin IXalpha(in) + ATP + H2O = biliverdin IXalpha(out) + ADP + phosphate + H(+)</text>
        <dbReference type="Rhea" id="RHEA:82359"/>
        <dbReference type="ChEBI" id="CHEBI:15377"/>
        <dbReference type="ChEBI" id="CHEBI:15378"/>
        <dbReference type="ChEBI" id="CHEBI:30616"/>
        <dbReference type="ChEBI" id="CHEBI:43474"/>
        <dbReference type="ChEBI" id="CHEBI:57991"/>
        <dbReference type="ChEBI" id="CHEBI:456216"/>
    </reaction>
    <physiologicalReaction direction="left-to-right" evidence="16">
        <dbReference type="Rhea" id="RHEA:82360"/>
    </physiologicalReaction>
</comment>
<dbReference type="Gene3D" id="1.20.1560.10">
    <property type="entry name" value="ABC transporter type 1, transmembrane domain"/>
    <property type="match status" value="1"/>
</dbReference>
<dbReference type="SUPFAM" id="SSF52540">
    <property type="entry name" value="P-loop containing nucleoside triphosphate hydrolases"/>
    <property type="match status" value="1"/>
</dbReference>
<gene>
    <name evidence="24" type="ORF">TRIADDRAFT_57058</name>
</gene>
<evidence type="ECO:0000256" key="3">
    <source>
        <dbReference type="ARBA" id="ARBA00022448"/>
    </source>
</evidence>
<keyword evidence="8" id="KW-0067">ATP-binding</keyword>
<dbReference type="CDD" id="cd03249">
    <property type="entry name" value="ABC_MTABC3_MDL1_MDL2"/>
    <property type="match status" value="1"/>
</dbReference>
<dbReference type="OrthoDB" id="6500128at2759"/>
<dbReference type="Proteomes" id="UP000009022">
    <property type="component" value="Unassembled WGS sequence"/>
</dbReference>
<reference evidence="24 25" key="1">
    <citation type="journal article" date="2008" name="Nature">
        <title>The Trichoplax genome and the nature of placozoans.</title>
        <authorList>
            <person name="Srivastava M."/>
            <person name="Begovic E."/>
            <person name="Chapman J."/>
            <person name="Putnam N.H."/>
            <person name="Hellsten U."/>
            <person name="Kawashima T."/>
            <person name="Kuo A."/>
            <person name="Mitros T."/>
            <person name="Salamov A."/>
            <person name="Carpenter M.L."/>
            <person name="Signorovitch A.Y."/>
            <person name="Moreno M.A."/>
            <person name="Kamm K."/>
            <person name="Grimwood J."/>
            <person name="Schmutz J."/>
            <person name="Shapiro H."/>
            <person name="Grigoriev I.V."/>
            <person name="Buss L.W."/>
            <person name="Schierwater B."/>
            <person name="Dellaporta S.L."/>
            <person name="Rokhsar D.S."/>
        </authorList>
    </citation>
    <scope>NUCLEOTIDE SEQUENCE [LARGE SCALE GENOMIC DNA]</scope>
    <source>
        <strain evidence="24 25">Grell-BS-1999</strain>
    </source>
</reference>
<keyword evidence="7" id="KW-0999">Mitochondrion inner membrane</keyword>
<keyword evidence="5" id="KW-0479">Metal-binding</keyword>
<feature type="transmembrane region" description="Helical" evidence="21">
    <location>
        <begin position="209"/>
        <end position="231"/>
    </location>
</feature>
<dbReference type="PROSITE" id="PS50893">
    <property type="entry name" value="ABC_TRANSPORTER_2"/>
    <property type="match status" value="1"/>
</dbReference>
<keyword evidence="6" id="KW-0547">Nucleotide-binding</keyword>
<evidence type="ECO:0000256" key="15">
    <source>
        <dbReference type="ARBA" id="ARBA00023136"/>
    </source>
</evidence>
<dbReference type="GO" id="GO:0016020">
    <property type="term" value="C:membrane"/>
    <property type="evidence" value="ECO:0000318"/>
    <property type="project" value="GO_Central"/>
</dbReference>
<dbReference type="InterPro" id="IPR027417">
    <property type="entry name" value="P-loop_NTPase"/>
</dbReference>
<evidence type="ECO:0000256" key="7">
    <source>
        <dbReference type="ARBA" id="ARBA00022792"/>
    </source>
</evidence>
<dbReference type="InterPro" id="IPR017871">
    <property type="entry name" value="ABC_transporter-like_CS"/>
</dbReference>
<feature type="transmembrane region" description="Helical" evidence="21">
    <location>
        <begin position="125"/>
        <end position="149"/>
    </location>
</feature>
<evidence type="ECO:0000256" key="12">
    <source>
        <dbReference type="ARBA" id="ARBA00022989"/>
    </source>
</evidence>
<feature type="transmembrane region" description="Helical" evidence="21">
    <location>
        <begin position="251"/>
        <end position="269"/>
    </location>
</feature>
<dbReference type="eggNOG" id="KOG0058">
    <property type="taxonomic scope" value="Eukaryota"/>
</dbReference>
<dbReference type="PIRSF" id="PIRSF002773">
    <property type="entry name" value="ABC_prm/ATPase_B"/>
    <property type="match status" value="1"/>
</dbReference>
<evidence type="ECO:0000259" key="23">
    <source>
        <dbReference type="PROSITE" id="PS50929"/>
    </source>
</evidence>
<evidence type="ECO:0000256" key="9">
    <source>
        <dbReference type="ARBA" id="ARBA00022842"/>
    </source>
</evidence>
<organism evidence="24 25">
    <name type="scientific">Trichoplax adhaerens</name>
    <name type="common">Trichoplax reptans</name>
    <dbReference type="NCBI Taxonomy" id="10228"/>
    <lineage>
        <taxon>Eukaryota</taxon>
        <taxon>Metazoa</taxon>
        <taxon>Placozoa</taxon>
        <taxon>Uniplacotomia</taxon>
        <taxon>Trichoplacea</taxon>
        <taxon>Trichoplacidae</taxon>
        <taxon>Trichoplax</taxon>
    </lineage>
</organism>
<dbReference type="GO" id="GO:0042802">
    <property type="term" value="F:identical protein binding"/>
    <property type="evidence" value="ECO:0007669"/>
    <property type="project" value="UniProtKB-ARBA"/>
</dbReference>
<comment type="similarity">
    <text evidence="2">Belongs to the ABC transporter superfamily. ABCB family. Mitochondrial peptide exporter (TC 3.A.1.212) subfamily.</text>
</comment>
<evidence type="ECO:0000256" key="5">
    <source>
        <dbReference type="ARBA" id="ARBA00022723"/>
    </source>
</evidence>
<dbReference type="InterPro" id="IPR011527">
    <property type="entry name" value="ABC1_TM_dom"/>
</dbReference>